<dbReference type="PANTHER" id="PTHR24276">
    <property type="entry name" value="POLYSERASE-RELATED"/>
    <property type="match status" value="1"/>
</dbReference>
<dbReference type="Proteomes" id="UP001168821">
    <property type="component" value="Unassembled WGS sequence"/>
</dbReference>
<evidence type="ECO:0000313" key="8">
    <source>
        <dbReference type="EMBL" id="KAJ3652934.1"/>
    </source>
</evidence>
<dbReference type="PROSITE" id="PS50240">
    <property type="entry name" value="TRYPSIN_DOM"/>
    <property type="match status" value="1"/>
</dbReference>
<dbReference type="InterPro" id="IPR018114">
    <property type="entry name" value="TRYPSIN_HIS"/>
</dbReference>
<evidence type="ECO:0000256" key="5">
    <source>
        <dbReference type="ARBA" id="ARBA00023157"/>
    </source>
</evidence>
<dbReference type="CDD" id="cd00190">
    <property type="entry name" value="Tryp_SPc"/>
    <property type="match status" value="1"/>
</dbReference>
<dbReference type="PROSITE" id="PS00134">
    <property type="entry name" value="TRYPSIN_HIS"/>
    <property type="match status" value="1"/>
</dbReference>
<feature type="signal peptide" evidence="6">
    <location>
        <begin position="1"/>
        <end position="16"/>
    </location>
</feature>
<proteinExistence type="inferred from homology"/>
<dbReference type="InterPro" id="IPR043504">
    <property type="entry name" value="Peptidase_S1_PA_chymotrypsin"/>
</dbReference>
<keyword evidence="9" id="KW-1185">Reference proteome</keyword>
<accession>A0AA38IFH9</accession>
<dbReference type="PRINTS" id="PR00722">
    <property type="entry name" value="CHYMOTRYPSIN"/>
</dbReference>
<evidence type="ECO:0000256" key="4">
    <source>
        <dbReference type="ARBA" id="ARBA00022825"/>
    </source>
</evidence>
<evidence type="ECO:0000259" key="7">
    <source>
        <dbReference type="PROSITE" id="PS50240"/>
    </source>
</evidence>
<organism evidence="8 9">
    <name type="scientific">Zophobas morio</name>
    <dbReference type="NCBI Taxonomy" id="2755281"/>
    <lineage>
        <taxon>Eukaryota</taxon>
        <taxon>Metazoa</taxon>
        <taxon>Ecdysozoa</taxon>
        <taxon>Arthropoda</taxon>
        <taxon>Hexapoda</taxon>
        <taxon>Insecta</taxon>
        <taxon>Pterygota</taxon>
        <taxon>Neoptera</taxon>
        <taxon>Endopterygota</taxon>
        <taxon>Coleoptera</taxon>
        <taxon>Polyphaga</taxon>
        <taxon>Cucujiformia</taxon>
        <taxon>Tenebrionidae</taxon>
        <taxon>Zophobas</taxon>
    </lineage>
</organism>
<dbReference type="InterPro" id="IPR050430">
    <property type="entry name" value="Peptidase_S1"/>
</dbReference>
<evidence type="ECO:0000256" key="2">
    <source>
        <dbReference type="ARBA" id="ARBA00022670"/>
    </source>
</evidence>
<evidence type="ECO:0000256" key="6">
    <source>
        <dbReference type="SAM" id="SignalP"/>
    </source>
</evidence>
<dbReference type="InterPro" id="IPR009003">
    <property type="entry name" value="Peptidase_S1_PA"/>
</dbReference>
<dbReference type="SUPFAM" id="SSF50494">
    <property type="entry name" value="Trypsin-like serine proteases"/>
    <property type="match status" value="1"/>
</dbReference>
<keyword evidence="6" id="KW-0732">Signal</keyword>
<dbReference type="AlphaFoldDB" id="A0AA38IFH9"/>
<evidence type="ECO:0000256" key="1">
    <source>
        <dbReference type="ARBA" id="ARBA00007664"/>
    </source>
</evidence>
<keyword evidence="4" id="KW-0720">Serine protease</keyword>
<dbReference type="GO" id="GO:0004252">
    <property type="term" value="F:serine-type endopeptidase activity"/>
    <property type="evidence" value="ECO:0007669"/>
    <property type="project" value="InterPro"/>
</dbReference>
<dbReference type="SMART" id="SM00020">
    <property type="entry name" value="Tryp_SPc"/>
    <property type="match status" value="1"/>
</dbReference>
<comment type="caution">
    <text evidence="8">The sequence shown here is derived from an EMBL/GenBank/DDBJ whole genome shotgun (WGS) entry which is preliminary data.</text>
</comment>
<sequence>MLRFLVVLLSVSSIWAASLDGLKPVPVKDIGPRIVNGEAAEEGQLPWQVAIMGRSAAVPLYLCGGALISDEWVLTAGHCVDGARSATIYSGSVKIDSPNRTVSQSTTFILHEEYDGVYLTNDIGLIKLDKPVTFNDNIQAIALAEDELGADVAVTVSGWGSVSDNDPDPYAETLYYINVSTIENSDCVRTYGSQIVYPGLVCTATGDPLKSPCLGDSGAPVVANADTDPLHVAVFSFVNGYGCEYPFPAGNTRTAYHRDWIRENTGI</sequence>
<gene>
    <name evidence="8" type="ORF">Zmor_018857</name>
</gene>
<keyword evidence="2" id="KW-0645">Protease</keyword>
<protein>
    <recommendedName>
        <fullName evidence="7">Peptidase S1 domain-containing protein</fullName>
    </recommendedName>
</protein>
<dbReference type="PANTHER" id="PTHR24276:SF91">
    <property type="entry name" value="AT26814P-RELATED"/>
    <property type="match status" value="1"/>
</dbReference>
<dbReference type="FunFam" id="2.40.10.10:FF:000068">
    <property type="entry name" value="transmembrane protease serine 2"/>
    <property type="match status" value="1"/>
</dbReference>
<dbReference type="GO" id="GO:0006508">
    <property type="term" value="P:proteolysis"/>
    <property type="evidence" value="ECO:0007669"/>
    <property type="project" value="UniProtKB-KW"/>
</dbReference>
<dbReference type="EMBL" id="JALNTZ010000005">
    <property type="protein sequence ID" value="KAJ3652934.1"/>
    <property type="molecule type" value="Genomic_DNA"/>
</dbReference>
<dbReference type="Pfam" id="PF00089">
    <property type="entry name" value="Trypsin"/>
    <property type="match status" value="1"/>
</dbReference>
<evidence type="ECO:0000256" key="3">
    <source>
        <dbReference type="ARBA" id="ARBA00022801"/>
    </source>
</evidence>
<keyword evidence="3" id="KW-0378">Hydrolase</keyword>
<comment type="similarity">
    <text evidence="1">Belongs to the peptidase S1 family.</text>
</comment>
<reference evidence="8" key="1">
    <citation type="journal article" date="2023" name="G3 (Bethesda)">
        <title>Whole genome assemblies of Zophobas morio and Tenebrio molitor.</title>
        <authorList>
            <person name="Kaur S."/>
            <person name="Stinson S.A."/>
            <person name="diCenzo G.C."/>
        </authorList>
    </citation>
    <scope>NUCLEOTIDE SEQUENCE</scope>
    <source>
        <strain evidence="8">QUZm001</strain>
    </source>
</reference>
<dbReference type="InterPro" id="IPR001314">
    <property type="entry name" value="Peptidase_S1A"/>
</dbReference>
<dbReference type="Gene3D" id="2.40.10.10">
    <property type="entry name" value="Trypsin-like serine proteases"/>
    <property type="match status" value="1"/>
</dbReference>
<keyword evidence="5" id="KW-1015">Disulfide bond</keyword>
<name>A0AA38IFH9_9CUCU</name>
<evidence type="ECO:0000313" key="9">
    <source>
        <dbReference type="Proteomes" id="UP001168821"/>
    </source>
</evidence>
<feature type="domain" description="Peptidase S1" evidence="7">
    <location>
        <begin position="34"/>
        <end position="266"/>
    </location>
</feature>
<feature type="chain" id="PRO_5041385686" description="Peptidase S1 domain-containing protein" evidence="6">
    <location>
        <begin position="17"/>
        <end position="267"/>
    </location>
</feature>
<dbReference type="InterPro" id="IPR001254">
    <property type="entry name" value="Trypsin_dom"/>
</dbReference>